<sequence>MIHQNNTPVRRFRLRTTLLIPFLLQIIAAVGLVGWIAYRSGEQAVNDVADQLRTELTNRITEKLSSYTEIPHTINRLNANAFAHGDISVSNPQGEHQLWQQMQLYPSLSYVYCGDEQGSFFGVGRLSQEDRSKLTFVYSNADTEFMRQDFAFNRRGNRAEQVGSLDRRYDPRSRPWYKAAQAEGKVMWSPIYLSFSTLLPTVTASAPVYGVAESEFMGVCGTDFFLPQELNNFLQGLEIGKTGTAFIVERSGKVVATSTTEPTITGEGEESDRILATESENKTIRGTAEYLQAHFTDLSNIESIQSLEFDLRGERQYVQIVPFQDENLDWLVVLTIPESDFMAQITASRQQTLGLSILALGMAILLGVFTSRWVSRPILRVSQASDKLAQGKLNQQVKPSSIIEIDRLASSFNTMARQLKESFDALRQSEATNRAIVNTIPDLMIRAKGDGTYVEIVGCDRLRGVHGVKQFSTGSTVHESLPQDLADKRMHYIQQALATGELQVYEHRITVNGETQEEEVRILVLSEDEVLIMVRDITDRKRAEEALRIAEENYRSIFENALEGIFQSSPEGRFINANPALAKIYGYESPEEMITSITNISEQLYVDPEKRQEFRALLQKQDSIKDFEYRCYCKNGSIIWTQIDARVVKDQDGKVLYYEGMVQDITDRKRQEEELRRQLQELQIEIDHKKREREVAMLTESSYFQEVQKQIAEVNLDEFWS</sequence>
<comment type="subcellular location">
    <subcellularLocation>
        <location evidence="2">Cell membrane</location>
        <topology evidence="2">Multi-pass membrane protein</topology>
    </subcellularLocation>
</comment>
<keyword evidence="14" id="KW-0175">Coiled coil</keyword>
<evidence type="ECO:0000256" key="6">
    <source>
        <dbReference type="ARBA" id="ARBA00022679"/>
    </source>
</evidence>
<keyword evidence="4" id="KW-1003">Cell membrane</keyword>
<feature type="transmembrane region" description="Helical" evidence="15">
    <location>
        <begin position="353"/>
        <end position="374"/>
    </location>
</feature>
<dbReference type="Pfam" id="PF08448">
    <property type="entry name" value="PAS_4"/>
    <property type="match status" value="1"/>
</dbReference>
<evidence type="ECO:0000313" key="20">
    <source>
        <dbReference type="Proteomes" id="UP001526426"/>
    </source>
</evidence>
<dbReference type="Proteomes" id="UP001526426">
    <property type="component" value="Unassembled WGS sequence"/>
</dbReference>
<dbReference type="InterPro" id="IPR000014">
    <property type="entry name" value="PAS"/>
</dbReference>
<evidence type="ECO:0000256" key="4">
    <source>
        <dbReference type="ARBA" id="ARBA00022475"/>
    </source>
</evidence>
<keyword evidence="5" id="KW-0597">Phosphoprotein</keyword>
<keyword evidence="10" id="KW-0067">ATP-binding</keyword>
<dbReference type="Gene3D" id="1.10.8.500">
    <property type="entry name" value="HAMP domain in histidine kinase"/>
    <property type="match status" value="1"/>
</dbReference>
<dbReference type="SUPFAM" id="SSF103190">
    <property type="entry name" value="Sensory domain-like"/>
    <property type="match status" value="1"/>
</dbReference>
<dbReference type="Pfam" id="PF00672">
    <property type="entry name" value="HAMP"/>
    <property type="match status" value="1"/>
</dbReference>
<comment type="caution">
    <text evidence="19">The sequence shown here is derived from an EMBL/GenBank/DDBJ whole genome shotgun (WGS) entry which is preliminary data.</text>
</comment>
<dbReference type="Gene3D" id="6.10.250.490">
    <property type="match status" value="1"/>
</dbReference>
<evidence type="ECO:0000256" key="12">
    <source>
        <dbReference type="ARBA" id="ARBA00023012"/>
    </source>
</evidence>
<dbReference type="CDD" id="cd12913">
    <property type="entry name" value="PDC1_MCP_like"/>
    <property type="match status" value="1"/>
</dbReference>
<evidence type="ECO:0000256" key="1">
    <source>
        <dbReference type="ARBA" id="ARBA00000085"/>
    </source>
</evidence>
<dbReference type="InterPro" id="IPR013656">
    <property type="entry name" value="PAS_4"/>
</dbReference>
<keyword evidence="12" id="KW-0902">Two-component regulatory system</keyword>
<dbReference type="SUPFAM" id="SSF55785">
    <property type="entry name" value="PYP-like sensor domain (PAS domain)"/>
    <property type="match status" value="2"/>
</dbReference>
<dbReference type="PROSITE" id="PS50113">
    <property type="entry name" value="PAC"/>
    <property type="match status" value="1"/>
</dbReference>
<organism evidence="19 20">
    <name type="scientific">Spirulina subsalsa FACHB-351</name>
    <dbReference type="NCBI Taxonomy" id="234711"/>
    <lineage>
        <taxon>Bacteria</taxon>
        <taxon>Bacillati</taxon>
        <taxon>Cyanobacteriota</taxon>
        <taxon>Cyanophyceae</taxon>
        <taxon>Spirulinales</taxon>
        <taxon>Spirulinaceae</taxon>
        <taxon>Spirulina</taxon>
    </lineage>
</organism>
<evidence type="ECO:0000313" key="19">
    <source>
        <dbReference type="EMBL" id="MCW6038307.1"/>
    </source>
</evidence>
<evidence type="ECO:0000256" key="14">
    <source>
        <dbReference type="SAM" id="Coils"/>
    </source>
</evidence>
<dbReference type="CDD" id="cd06225">
    <property type="entry name" value="HAMP"/>
    <property type="match status" value="1"/>
</dbReference>
<evidence type="ECO:0000256" key="10">
    <source>
        <dbReference type="ARBA" id="ARBA00022840"/>
    </source>
</evidence>
<feature type="coiled-coil region" evidence="14">
    <location>
        <begin position="662"/>
        <end position="699"/>
    </location>
</feature>
<reference evidence="19 20" key="1">
    <citation type="submission" date="2021-08" db="EMBL/GenBank/DDBJ databases">
        <title>Draft genome sequence of Spirulina subsalsa with high tolerance to salinity and hype-accumulation of phycocyanin.</title>
        <authorList>
            <person name="Pei H."/>
            <person name="Jiang L."/>
        </authorList>
    </citation>
    <scope>NUCLEOTIDE SEQUENCE [LARGE SCALE GENOMIC DNA]</scope>
    <source>
        <strain evidence="19 20">FACHB-351</strain>
    </source>
</reference>
<dbReference type="InterPro" id="IPR029151">
    <property type="entry name" value="Sensor-like_sf"/>
</dbReference>
<dbReference type="EMBL" id="JAIHOM010000125">
    <property type="protein sequence ID" value="MCW6038307.1"/>
    <property type="molecule type" value="Genomic_DNA"/>
</dbReference>
<dbReference type="InterPro" id="IPR003660">
    <property type="entry name" value="HAMP_dom"/>
</dbReference>
<dbReference type="InterPro" id="IPR052162">
    <property type="entry name" value="Sensor_kinase/Photoreceptor"/>
</dbReference>
<dbReference type="InterPro" id="IPR033479">
    <property type="entry name" value="dCache_1"/>
</dbReference>
<dbReference type="PROSITE" id="PS50885">
    <property type="entry name" value="HAMP"/>
    <property type="match status" value="1"/>
</dbReference>
<evidence type="ECO:0000259" key="17">
    <source>
        <dbReference type="PROSITE" id="PS50113"/>
    </source>
</evidence>
<keyword evidence="11 15" id="KW-1133">Transmembrane helix</keyword>
<dbReference type="SMART" id="SM00091">
    <property type="entry name" value="PAS"/>
    <property type="match status" value="1"/>
</dbReference>
<protein>
    <recommendedName>
        <fullName evidence="3">histidine kinase</fullName>
        <ecNumber evidence="3">2.7.13.3</ecNumber>
    </recommendedName>
</protein>
<dbReference type="SMART" id="SM00086">
    <property type="entry name" value="PAC"/>
    <property type="match status" value="1"/>
</dbReference>
<keyword evidence="8" id="KW-0547">Nucleotide-binding</keyword>
<evidence type="ECO:0000256" key="5">
    <source>
        <dbReference type="ARBA" id="ARBA00022553"/>
    </source>
</evidence>
<dbReference type="PROSITE" id="PS50112">
    <property type="entry name" value="PAS"/>
    <property type="match status" value="1"/>
</dbReference>
<evidence type="ECO:0000256" key="9">
    <source>
        <dbReference type="ARBA" id="ARBA00022777"/>
    </source>
</evidence>
<evidence type="ECO:0000256" key="3">
    <source>
        <dbReference type="ARBA" id="ARBA00012438"/>
    </source>
</evidence>
<keyword evidence="20" id="KW-1185">Reference proteome</keyword>
<evidence type="ECO:0000256" key="13">
    <source>
        <dbReference type="ARBA" id="ARBA00023136"/>
    </source>
</evidence>
<dbReference type="SUPFAM" id="SSF158472">
    <property type="entry name" value="HAMP domain-like"/>
    <property type="match status" value="1"/>
</dbReference>
<dbReference type="InterPro" id="IPR000700">
    <property type="entry name" value="PAS-assoc_C"/>
</dbReference>
<evidence type="ECO:0000256" key="8">
    <source>
        <dbReference type="ARBA" id="ARBA00022741"/>
    </source>
</evidence>
<dbReference type="Pfam" id="PF02743">
    <property type="entry name" value="dCache_1"/>
    <property type="match status" value="1"/>
</dbReference>
<dbReference type="RefSeq" id="WP_265266214.1">
    <property type="nucleotide sequence ID" value="NZ_JAIHOM010000125.1"/>
</dbReference>
<evidence type="ECO:0000259" key="16">
    <source>
        <dbReference type="PROSITE" id="PS50112"/>
    </source>
</evidence>
<feature type="domain" description="HAMP" evidence="18">
    <location>
        <begin position="372"/>
        <end position="424"/>
    </location>
</feature>
<keyword evidence="6" id="KW-0808">Transferase</keyword>
<evidence type="ECO:0000256" key="11">
    <source>
        <dbReference type="ARBA" id="ARBA00022989"/>
    </source>
</evidence>
<dbReference type="PANTHER" id="PTHR43304:SF1">
    <property type="entry name" value="PAC DOMAIN-CONTAINING PROTEIN"/>
    <property type="match status" value="1"/>
</dbReference>
<proteinExistence type="predicted"/>
<keyword evidence="9" id="KW-0418">Kinase</keyword>
<evidence type="ECO:0000256" key="15">
    <source>
        <dbReference type="SAM" id="Phobius"/>
    </source>
</evidence>
<keyword evidence="13 15" id="KW-0472">Membrane</keyword>
<dbReference type="NCBIfam" id="TIGR00229">
    <property type="entry name" value="sensory_box"/>
    <property type="match status" value="2"/>
</dbReference>
<dbReference type="SMART" id="SM00304">
    <property type="entry name" value="HAMP"/>
    <property type="match status" value="1"/>
</dbReference>
<dbReference type="PANTHER" id="PTHR43304">
    <property type="entry name" value="PHYTOCHROME-LIKE PROTEIN CPH1"/>
    <property type="match status" value="1"/>
</dbReference>
<feature type="transmembrane region" description="Helical" evidence="15">
    <location>
        <begin position="18"/>
        <end position="38"/>
    </location>
</feature>
<evidence type="ECO:0000259" key="18">
    <source>
        <dbReference type="PROSITE" id="PS50885"/>
    </source>
</evidence>
<comment type="catalytic activity">
    <reaction evidence="1">
        <text>ATP + protein L-histidine = ADP + protein N-phospho-L-histidine.</text>
        <dbReference type="EC" id="2.7.13.3"/>
    </reaction>
</comment>
<keyword evidence="7 15" id="KW-0812">Transmembrane</keyword>
<dbReference type="CDD" id="cd00130">
    <property type="entry name" value="PAS"/>
    <property type="match status" value="1"/>
</dbReference>
<evidence type="ECO:0000256" key="2">
    <source>
        <dbReference type="ARBA" id="ARBA00004651"/>
    </source>
</evidence>
<dbReference type="InterPro" id="IPR035965">
    <property type="entry name" value="PAS-like_dom_sf"/>
</dbReference>
<dbReference type="Gene3D" id="3.30.450.20">
    <property type="entry name" value="PAS domain"/>
    <property type="match status" value="4"/>
</dbReference>
<dbReference type="InterPro" id="IPR001610">
    <property type="entry name" value="PAC"/>
</dbReference>
<dbReference type="Pfam" id="PF13426">
    <property type="entry name" value="PAS_9"/>
    <property type="match status" value="1"/>
</dbReference>
<evidence type="ECO:0000256" key="7">
    <source>
        <dbReference type="ARBA" id="ARBA00022692"/>
    </source>
</evidence>
<dbReference type="EC" id="2.7.13.3" evidence="3"/>
<accession>A0ABT3LB18</accession>
<feature type="domain" description="PAS" evidence="16">
    <location>
        <begin position="550"/>
        <end position="620"/>
    </location>
</feature>
<name>A0ABT3LB18_9CYAN</name>
<feature type="domain" description="PAC" evidence="17">
    <location>
        <begin position="625"/>
        <end position="677"/>
    </location>
</feature>
<gene>
    <name evidence="19" type="ORF">K4A83_18800</name>
</gene>